<gene>
    <name evidence="1" type="ORF">EPA93_34595</name>
</gene>
<dbReference type="AlphaFoldDB" id="A0A4P6JZA3"/>
<dbReference type="KEGG" id="kbs:EPA93_34595"/>
<evidence type="ECO:0000313" key="1">
    <source>
        <dbReference type="EMBL" id="QBD80823.1"/>
    </source>
</evidence>
<reference evidence="1 2" key="1">
    <citation type="submission" date="2019-01" db="EMBL/GenBank/DDBJ databases">
        <title>Ktedonosporobacter rubrisoli SCAWS-G2.</title>
        <authorList>
            <person name="Huang Y."/>
            <person name="Yan B."/>
        </authorList>
    </citation>
    <scope>NUCLEOTIDE SEQUENCE [LARGE SCALE GENOMIC DNA]</scope>
    <source>
        <strain evidence="1 2">SCAWS-G2</strain>
    </source>
</reference>
<dbReference type="Proteomes" id="UP000290365">
    <property type="component" value="Chromosome"/>
</dbReference>
<organism evidence="1 2">
    <name type="scientific">Ktedonosporobacter rubrisoli</name>
    <dbReference type="NCBI Taxonomy" id="2509675"/>
    <lineage>
        <taxon>Bacteria</taxon>
        <taxon>Bacillati</taxon>
        <taxon>Chloroflexota</taxon>
        <taxon>Ktedonobacteria</taxon>
        <taxon>Ktedonobacterales</taxon>
        <taxon>Ktedonosporobacteraceae</taxon>
        <taxon>Ktedonosporobacter</taxon>
    </lineage>
</organism>
<keyword evidence="2" id="KW-1185">Reference proteome</keyword>
<sequence>MKKHRVRGKGVRIKRKLPCLTFTIDQLLVLKSGLALFEQIAQAQNKPLPNLDIALITVKGVKTKIQRMLTLNGWRETTTFDANEITVLKSSVWMLLISLETMEQSPETQRQQQICEQLKALLSSSADLQQRYH</sequence>
<accession>A0A4P6JZA3</accession>
<dbReference type="EMBL" id="CP035758">
    <property type="protein sequence ID" value="QBD80823.1"/>
    <property type="molecule type" value="Genomic_DNA"/>
</dbReference>
<proteinExistence type="predicted"/>
<evidence type="ECO:0000313" key="2">
    <source>
        <dbReference type="Proteomes" id="UP000290365"/>
    </source>
</evidence>
<dbReference type="RefSeq" id="WP_129891885.1">
    <property type="nucleotide sequence ID" value="NZ_CP035758.1"/>
</dbReference>
<name>A0A4P6JZA3_KTERU</name>
<protein>
    <submittedName>
        <fullName evidence="1">Uncharacterized protein</fullName>
    </submittedName>
</protein>